<evidence type="ECO:0000313" key="7">
    <source>
        <dbReference type="Proteomes" id="UP000076532"/>
    </source>
</evidence>
<name>A0A166W1D8_9AGAM</name>
<keyword evidence="5" id="KW-0539">Nucleus</keyword>
<keyword evidence="7" id="KW-1185">Reference proteome</keyword>
<organism evidence="6 7">
    <name type="scientific">Athelia psychrophila</name>
    <dbReference type="NCBI Taxonomy" id="1759441"/>
    <lineage>
        <taxon>Eukaryota</taxon>
        <taxon>Fungi</taxon>
        <taxon>Dikarya</taxon>
        <taxon>Basidiomycota</taxon>
        <taxon>Agaricomycotina</taxon>
        <taxon>Agaricomycetes</taxon>
        <taxon>Agaricomycetidae</taxon>
        <taxon>Atheliales</taxon>
        <taxon>Atheliaceae</taxon>
        <taxon>Athelia</taxon>
    </lineage>
</organism>
<proteinExistence type="inferred from homology"/>
<dbReference type="EMBL" id="KV417483">
    <property type="protein sequence ID" value="KZP33282.1"/>
    <property type="molecule type" value="Genomic_DNA"/>
</dbReference>
<protein>
    <submittedName>
        <fullName evidence="6">RNA polymerase I associated factor, A49-like protein</fullName>
    </submittedName>
</protein>
<comment type="subcellular location">
    <subcellularLocation>
        <location evidence="1">Nucleus</location>
        <location evidence="1">Nucleolus</location>
    </subcellularLocation>
</comment>
<dbReference type="GO" id="GO:0006351">
    <property type="term" value="P:DNA-templated transcription"/>
    <property type="evidence" value="ECO:0007669"/>
    <property type="project" value="InterPro"/>
</dbReference>
<dbReference type="Pfam" id="PF06870">
    <property type="entry name" value="RNA_pol_I_A49"/>
    <property type="match status" value="1"/>
</dbReference>
<dbReference type="InterPro" id="IPR009668">
    <property type="entry name" value="RNA_pol-assoc_fac_A49-like"/>
</dbReference>
<evidence type="ECO:0000256" key="4">
    <source>
        <dbReference type="ARBA" id="ARBA00023163"/>
    </source>
</evidence>
<keyword evidence="3" id="KW-0240">DNA-directed RNA polymerase</keyword>
<gene>
    <name evidence="6" type="ORF">FIBSPDRAFT_943676</name>
</gene>
<evidence type="ECO:0000256" key="1">
    <source>
        <dbReference type="ARBA" id="ARBA00004604"/>
    </source>
</evidence>
<dbReference type="Proteomes" id="UP000076532">
    <property type="component" value="Unassembled WGS sequence"/>
</dbReference>
<evidence type="ECO:0000313" key="6">
    <source>
        <dbReference type="EMBL" id="KZP33282.1"/>
    </source>
</evidence>
<dbReference type="STRING" id="436010.A0A166W1D8"/>
<accession>A0A166W1D8</accession>
<dbReference type="AlphaFoldDB" id="A0A166W1D8"/>
<dbReference type="GO" id="GO:0000428">
    <property type="term" value="C:DNA-directed RNA polymerase complex"/>
    <property type="evidence" value="ECO:0007669"/>
    <property type="project" value="UniProtKB-KW"/>
</dbReference>
<dbReference type="GO" id="GO:0003677">
    <property type="term" value="F:DNA binding"/>
    <property type="evidence" value="ECO:0007669"/>
    <property type="project" value="InterPro"/>
</dbReference>
<reference evidence="6 7" key="1">
    <citation type="journal article" date="2016" name="Mol. Biol. Evol.">
        <title>Comparative Genomics of Early-Diverging Mushroom-Forming Fungi Provides Insights into the Origins of Lignocellulose Decay Capabilities.</title>
        <authorList>
            <person name="Nagy L.G."/>
            <person name="Riley R."/>
            <person name="Tritt A."/>
            <person name="Adam C."/>
            <person name="Daum C."/>
            <person name="Floudas D."/>
            <person name="Sun H."/>
            <person name="Yadav J.S."/>
            <person name="Pangilinan J."/>
            <person name="Larsson K.H."/>
            <person name="Matsuura K."/>
            <person name="Barry K."/>
            <person name="Labutti K."/>
            <person name="Kuo R."/>
            <person name="Ohm R.A."/>
            <person name="Bhattacharya S.S."/>
            <person name="Shirouzu T."/>
            <person name="Yoshinaga Y."/>
            <person name="Martin F.M."/>
            <person name="Grigoriev I.V."/>
            <person name="Hibbett D.S."/>
        </authorList>
    </citation>
    <scope>NUCLEOTIDE SEQUENCE [LARGE SCALE GENOMIC DNA]</scope>
    <source>
        <strain evidence="6 7">CBS 109695</strain>
    </source>
</reference>
<keyword evidence="4" id="KW-0804">Transcription</keyword>
<evidence type="ECO:0000256" key="3">
    <source>
        <dbReference type="ARBA" id="ARBA00022478"/>
    </source>
</evidence>
<comment type="similarity">
    <text evidence="2">Belongs to the eukaryotic RPA49/POLR1E RNA polymerase subunit family.</text>
</comment>
<sequence length="427" mass="46541">MASSSNKKRKHQALETRASVSFALSVQPAPQVGPVLVSYPAIQPSTTTPFDCYTRKKAKNNDEEQDFATQPTFVAAEARSIEFFSSDESQRAAAGCRYLVGVHNKRTGTTTLRAAPLHLLTHRVKALKGLKPMPVTAQQRIAARAALGETFGTKKAKANIRAQERNKVDVSAMEGVAAHLQDRIDQSTTALPTQDQAKEAADSNRLIPPYNLEAQVPGDVYRLHDIIPEAEWKALSTSALTAAESNADRIALLPYSRSSWINQHLSILFAAGVLNKKVVKQLVYISALMAFRKAAYKEVTRTTIEEKLPGVPSIVIDGLLSRFTESSRGSGTSQVTGNTQTLILTHMFALCLRVDDFATDYALVAADLSMPVAKVNTLFKSLGCIVSKLTLRDLAQLGLPDTAGETKRAVLKCPVKFPQSRIKRAVR</sequence>
<evidence type="ECO:0000256" key="5">
    <source>
        <dbReference type="ARBA" id="ARBA00023242"/>
    </source>
</evidence>
<dbReference type="PANTHER" id="PTHR14440">
    <property type="entry name" value="DNA-DIRECTED RNA POLYMERASE I SUBUNIT RPA49"/>
    <property type="match status" value="1"/>
</dbReference>
<dbReference type="OrthoDB" id="532500at2759"/>
<dbReference type="GO" id="GO:0005730">
    <property type="term" value="C:nucleolus"/>
    <property type="evidence" value="ECO:0007669"/>
    <property type="project" value="UniProtKB-SubCell"/>
</dbReference>
<evidence type="ECO:0000256" key="2">
    <source>
        <dbReference type="ARBA" id="ARBA00009430"/>
    </source>
</evidence>